<dbReference type="EMBL" id="JABBWD010000098">
    <property type="protein sequence ID" value="KAG1766217.1"/>
    <property type="molecule type" value="Genomic_DNA"/>
</dbReference>
<dbReference type="InterPro" id="IPR011012">
    <property type="entry name" value="Longin-like_dom_sf"/>
</dbReference>
<evidence type="ECO:0000313" key="1">
    <source>
        <dbReference type="EMBL" id="KAG1766217.1"/>
    </source>
</evidence>
<dbReference type="Proteomes" id="UP000714275">
    <property type="component" value="Unassembled WGS sequence"/>
</dbReference>
<name>A0A9P6ZJ96_9AGAM</name>
<evidence type="ECO:0000313" key="2">
    <source>
        <dbReference type="Proteomes" id="UP000714275"/>
    </source>
</evidence>
<gene>
    <name evidence="1" type="ORF">EV702DRAFT_1257114</name>
</gene>
<accession>A0A9P6ZJ96</accession>
<reference evidence="1" key="1">
    <citation type="journal article" date="2020" name="New Phytol.">
        <title>Comparative genomics reveals dynamic genome evolution in host specialist ectomycorrhizal fungi.</title>
        <authorList>
            <person name="Lofgren L.A."/>
            <person name="Nguyen N.H."/>
            <person name="Vilgalys R."/>
            <person name="Ruytinx J."/>
            <person name="Liao H.L."/>
            <person name="Branco S."/>
            <person name="Kuo A."/>
            <person name="LaButti K."/>
            <person name="Lipzen A."/>
            <person name="Andreopoulos W."/>
            <person name="Pangilinan J."/>
            <person name="Riley R."/>
            <person name="Hundley H."/>
            <person name="Na H."/>
            <person name="Barry K."/>
            <person name="Grigoriev I.V."/>
            <person name="Stajich J.E."/>
            <person name="Kennedy P.G."/>
        </authorList>
    </citation>
    <scope>NUCLEOTIDE SEQUENCE</scope>
    <source>
        <strain evidence="1">DOB743</strain>
    </source>
</reference>
<comment type="caution">
    <text evidence="1">The sequence shown here is derived from an EMBL/GenBank/DDBJ whole genome shotgun (WGS) entry which is preliminary data.</text>
</comment>
<sequence length="288" mass="32188">MNTEPWRFVAATISGDVSVATLKDNFDIVYQLLEETLDSSGHPLTTPPNALSDIILSVQMVPVEPHGVKLVFDIITMRSCSTLLKKNVRHRRQEWHNVVRVPSMCTKWIRDNALSFVPSEGRFILADYQYRPPQSALISNVPIPLSLKANMDMGEFGTFALTLTLRLIKVMENLELKFYLGEDATSAQYAPMGDSQYAVFGELDSSRSAMFMVLQNQGPASSTCVPNTFRDTLLQLLFAQGGSVTAFKRDVQDVQGSADAQQRVNRVEMVASLGPWLLCIFSRMRMDV</sequence>
<keyword evidence="2" id="KW-1185">Reference proteome</keyword>
<dbReference type="InterPro" id="IPR036168">
    <property type="entry name" value="AP2_Mu_C_sf"/>
</dbReference>
<dbReference type="OrthoDB" id="870at2759"/>
<dbReference type="SUPFAM" id="SSF49447">
    <property type="entry name" value="Second domain of Mu2 adaptin subunit (ap50) of ap2 adaptor"/>
    <property type="match status" value="1"/>
</dbReference>
<proteinExistence type="predicted"/>
<dbReference type="SUPFAM" id="SSF64356">
    <property type="entry name" value="SNARE-like"/>
    <property type="match status" value="1"/>
</dbReference>
<dbReference type="AlphaFoldDB" id="A0A9P6ZJ96"/>
<organism evidence="1 2">
    <name type="scientific">Suillus placidus</name>
    <dbReference type="NCBI Taxonomy" id="48579"/>
    <lineage>
        <taxon>Eukaryota</taxon>
        <taxon>Fungi</taxon>
        <taxon>Dikarya</taxon>
        <taxon>Basidiomycota</taxon>
        <taxon>Agaricomycotina</taxon>
        <taxon>Agaricomycetes</taxon>
        <taxon>Agaricomycetidae</taxon>
        <taxon>Boletales</taxon>
        <taxon>Suillineae</taxon>
        <taxon>Suillaceae</taxon>
        <taxon>Suillus</taxon>
    </lineage>
</organism>
<protein>
    <submittedName>
        <fullName evidence="1">Uncharacterized protein</fullName>
    </submittedName>
</protein>
<dbReference type="Gene3D" id="3.30.450.60">
    <property type="match status" value="1"/>
</dbReference>